<evidence type="ECO:0000313" key="9">
    <source>
        <dbReference type="EMBL" id="SUX11389.1"/>
    </source>
</evidence>
<evidence type="ECO:0000313" key="10">
    <source>
        <dbReference type="Proteomes" id="UP000254920"/>
    </source>
</evidence>
<feature type="domain" description="DUF5698" evidence="8">
    <location>
        <begin position="31"/>
        <end position="88"/>
    </location>
</feature>
<evidence type="ECO:0000256" key="4">
    <source>
        <dbReference type="ARBA" id="ARBA00022989"/>
    </source>
</evidence>
<dbReference type="Proteomes" id="UP000254920">
    <property type="component" value="Unassembled WGS sequence"/>
</dbReference>
<accession>A0A381DL32</accession>
<keyword evidence="10" id="KW-1185">Reference proteome</keyword>
<dbReference type="HAMAP" id="MF_01515">
    <property type="entry name" value="UPF0316"/>
    <property type="match status" value="1"/>
</dbReference>
<sequence>MSEFLQSDFFRYIGIPILICLARIIDVTLGTVRIILVSKGKKIIAPILGFFEILIWLIAITQVMAHLDGWQNYIAYALGFALGNLFGILLEEKLALGHVVVRIIPKIKAVNLAKMLRNSGYSVSMINANGNDGDINILFVVIKRCEIDNILPLIKENNPWAFYTIEDLRYANLNMINVPVNQSTIKEFSKNSI</sequence>
<dbReference type="AlphaFoldDB" id="A0A381DL32"/>
<gene>
    <name evidence="9" type="ORF">NCTC12475_01614</name>
</gene>
<keyword evidence="5 6" id="KW-0472">Membrane</keyword>
<keyword evidence="3 6" id="KW-0812">Transmembrane</keyword>
<dbReference type="OrthoDB" id="48231at2"/>
<evidence type="ECO:0000256" key="5">
    <source>
        <dbReference type="ARBA" id="ARBA00023136"/>
    </source>
</evidence>
<feature type="transmembrane region" description="Helical" evidence="6">
    <location>
        <begin position="43"/>
        <end position="67"/>
    </location>
</feature>
<dbReference type="GO" id="GO:0005886">
    <property type="term" value="C:plasma membrane"/>
    <property type="evidence" value="ECO:0007669"/>
    <property type="project" value="UniProtKB-SubCell"/>
</dbReference>
<dbReference type="Pfam" id="PF10035">
    <property type="entry name" value="DUF2179"/>
    <property type="match status" value="1"/>
</dbReference>
<evidence type="ECO:0000256" key="2">
    <source>
        <dbReference type="ARBA" id="ARBA00022475"/>
    </source>
</evidence>
<feature type="domain" description="DUF2179" evidence="7">
    <location>
        <begin position="122"/>
        <end position="169"/>
    </location>
</feature>
<comment type="similarity">
    <text evidence="6">Belongs to the UPF0316 family.</text>
</comment>
<dbReference type="InterPro" id="IPR044035">
    <property type="entry name" value="DUF5698"/>
</dbReference>
<dbReference type="InterPro" id="IPR019264">
    <property type="entry name" value="DUF2179"/>
</dbReference>
<dbReference type="Pfam" id="PF18955">
    <property type="entry name" value="DUF5698"/>
    <property type="match status" value="1"/>
</dbReference>
<evidence type="ECO:0000256" key="1">
    <source>
        <dbReference type="ARBA" id="ARBA00004651"/>
    </source>
</evidence>
<dbReference type="PANTHER" id="PTHR40060:SF1">
    <property type="entry name" value="UPF0316 PROTEIN YEBE"/>
    <property type="match status" value="1"/>
</dbReference>
<organism evidence="9 10">
    <name type="scientific">Campylobacter sputorum subsp. sputorum</name>
    <dbReference type="NCBI Taxonomy" id="32024"/>
    <lineage>
        <taxon>Bacteria</taxon>
        <taxon>Pseudomonadati</taxon>
        <taxon>Campylobacterota</taxon>
        <taxon>Epsilonproteobacteria</taxon>
        <taxon>Campylobacterales</taxon>
        <taxon>Campylobacteraceae</taxon>
        <taxon>Campylobacter</taxon>
    </lineage>
</organism>
<evidence type="ECO:0000256" key="6">
    <source>
        <dbReference type="HAMAP-Rule" id="MF_01515"/>
    </source>
</evidence>
<keyword evidence="4 6" id="KW-1133">Transmembrane helix</keyword>
<dbReference type="CDD" id="cd16381">
    <property type="entry name" value="YitT_C_like_1"/>
    <property type="match status" value="1"/>
</dbReference>
<evidence type="ECO:0000259" key="7">
    <source>
        <dbReference type="Pfam" id="PF10035"/>
    </source>
</evidence>
<comment type="subcellular location">
    <subcellularLocation>
        <location evidence="1 6">Cell membrane</location>
        <topology evidence="1 6">Multi-pass membrane protein</topology>
    </subcellularLocation>
</comment>
<dbReference type="InterPro" id="IPR022930">
    <property type="entry name" value="UPF0316"/>
</dbReference>
<evidence type="ECO:0000256" key="3">
    <source>
        <dbReference type="ARBA" id="ARBA00022692"/>
    </source>
</evidence>
<dbReference type="RefSeq" id="WP_089182124.1">
    <property type="nucleotide sequence ID" value="NZ_CP043427.1"/>
</dbReference>
<feature type="transmembrane region" description="Helical" evidence="6">
    <location>
        <begin position="73"/>
        <end position="90"/>
    </location>
</feature>
<dbReference type="NCBIfam" id="NF003191">
    <property type="entry name" value="PRK04164.1-2"/>
    <property type="match status" value="1"/>
</dbReference>
<dbReference type="PANTHER" id="PTHR40060">
    <property type="entry name" value="UPF0316 PROTEIN YEBE"/>
    <property type="match status" value="1"/>
</dbReference>
<keyword evidence="2 6" id="KW-1003">Cell membrane</keyword>
<reference evidence="9 10" key="1">
    <citation type="submission" date="2018-06" db="EMBL/GenBank/DDBJ databases">
        <authorList>
            <consortium name="Pathogen Informatics"/>
            <person name="Doyle S."/>
        </authorList>
    </citation>
    <scope>NUCLEOTIDE SEQUENCE [LARGE SCALE GENOMIC DNA]</scope>
    <source>
        <strain evidence="9 10">NCTC12475</strain>
    </source>
</reference>
<evidence type="ECO:0000259" key="8">
    <source>
        <dbReference type="Pfam" id="PF18955"/>
    </source>
</evidence>
<proteinExistence type="inferred from homology"/>
<feature type="transmembrane region" description="Helical" evidence="6">
    <location>
        <begin position="12"/>
        <end position="36"/>
    </location>
</feature>
<dbReference type="STRING" id="32024.GCA_000788295_00858"/>
<dbReference type="EMBL" id="UFVD01000001">
    <property type="protein sequence ID" value="SUX11389.1"/>
    <property type="molecule type" value="Genomic_DNA"/>
</dbReference>
<name>A0A381DL32_9BACT</name>
<dbReference type="GeneID" id="93090255"/>
<protein>
    <recommendedName>
        <fullName evidence="6">UPF0316 protein NCTC12475_01614</fullName>
    </recommendedName>
</protein>